<evidence type="ECO:0000313" key="2">
    <source>
        <dbReference type="EMBL" id="VVW25057.1"/>
    </source>
</evidence>
<organism evidence="2">
    <name type="scientific">Nymphaea colorata</name>
    <name type="common">pocket water lily</name>
    <dbReference type="NCBI Taxonomy" id="210225"/>
    <lineage>
        <taxon>Eukaryota</taxon>
        <taxon>Viridiplantae</taxon>
        <taxon>Streptophyta</taxon>
        <taxon>Embryophyta</taxon>
        <taxon>Tracheophyta</taxon>
        <taxon>Spermatophyta</taxon>
        <taxon>Magnoliopsida</taxon>
        <taxon>Nymphaeales</taxon>
        <taxon>Nymphaeaceae</taxon>
        <taxon>Nymphaea</taxon>
    </lineage>
</organism>
<dbReference type="AlphaFoldDB" id="A0A5K1CFD4"/>
<evidence type="ECO:0000256" key="1">
    <source>
        <dbReference type="SAM" id="Coils"/>
    </source>
</evidence>
<protein>
    <recommendedName>
        <fullName evidence="3">Retrotransposon gag domain-containing protein</fullName>
    </recommendedName>
</protein>
<gene>
    <name evidence="2" type="ORF">NYM_LOCUS18008</name>
</gene>
<feature type="coiled-coil region" evidence="1">
    <location>
        <begin position="56"/>
        <end position="83"/>
    </location>
</feature>
<dbReference type="Gramene" id="NC4G0152370.1">
    <property type="protein sequence ID" value="NC4G0152370.1:cds"/>
    <property type="gene ID" value="NC4G0152370"/>
</dbReference>
<evidence type="ECO:0008006" key="3">
    <source>
        <dbReference type="Google" id="ProtNLM"/>
    </source>
</evidence>
<name>A0A5K1CFD4_9MAGN</name>
<sequence length="171" mass="19298">MCTFQGQEDLTEMVNKLATDVATHKEALGNAAESFGEMKDEMKVLREQVADLAAMNRALTDIVTALQAEVKELQVKNHTLQRQISVGGGDDRLARVDVQRPAKYNGTRDSRVIDNFLFQVQYYLDLQGIMGDDLQVKTTTILLEGNAVAWWRRKKLDIQKGICTIDTFDDF</sequence>
<dbReference type="EMBL" id="LR721782">
    <property type="protein sequence ID" value="VVW25057.1"/>
    <property type="molecule type" value="Genomic_DNA"/>
</dbReference>
<accession>A0A5K1CFD4</accession>
<keyword evidence="1" id="KW-0175">Coiled coil</keyword>
<proteinExistence type="predicted"/>
<reference evidence="2" key="1">
    <citation type="submission" date="2019-09" db="EMBL/GenBank/DDBJ databases">
        <authorList>
            <person name="Zhang L."/>
        </authorList>
    </citation>
    <scope>NUCLEOTIDE SEQUENCE</scope>
</reference>